<protein>
    <submittedName>
        <fullName evidence="2">Uncharacterized protein</fullName>
    </submittedName>
</protein>
<dbReference type="Proteomes" id="UP000224567">
    <property type="component" value="Unassembled WGS sequence"/>
</dbReference>
<evidence type="ECO:0000313" key="2">
    <source>
        <dbReference type="EMBL" id="PHT39482.1"/>
    </source>
</evidence>
<sequence>MGEPLSTSKPLCASTELQLVQIEELLALETREDVLNLTDPQHEVHLKQPKNWCCRRLPKYKEDGAKTDYSTISALATKEEVLCLEDHQDEVHLKQPKDARCGRALKGKEDGAAPDTTLLKDLGSSKKLTKKQNDRGLGRRRNAH</sequence>
<name>A0A2G2W2L9_CAPBA</name>
<dbReference type="OrthoDB" id="1110759at2759"/>
<organism evidence="2 3">
    <name type="scientific">Capsicum baccatum</name>
    <name type="common">Peruvian pepper</name>
    <dbReference type="NCBI Taxonomy" id="33114"/>
    <lineage>
        <taxon>Eukaryota</taxon>
        <taxon>Viridiplantae</taxon>
        <taxon>Streptophyta</taxon>
        <taxon>Embryophyta</taxon>
        <taxon>Tracheophyta</taxon>
        <taxon>Spermatophyta</taxon>
        <taxon>Magnoliopsida</taxon>
        <taxon>eudicotyledons</taxon>
        <taxon>Gunneridae</taxon>
        <taxon>Pentapetalae</taxon>
        <taxon>asterids</taxon>
        <taxon>lamiids</taxon>
        <taxon>Solanales</taxon>
        <taxon>Solanaceae</taxon>
        <taxon>Solanoideae</taxon>
        <taxon>Capsiceae</taxon>
        <taxon>Capsicum</taxon>
    </lineage>
</organism>
<feature type="region of interest" description="Disordered" evidence="1">
    <location>
        <begin position="105"/>
        <end position="144"/>
    </location>
</feature>
<keyword evidence="3" id="KW-1185">Reference proteome</keyword>
<evidence type="ECO:0000256" key="1">
    <source>
        <dbReference type="SAM" id="MobiDB-lite"/>
    </source>
</evidence>
<accession>A0A2G2W2L9</accession>
<proteinExistence type="predicted"/>
<comment type="caution">
    <text evidence="2">The sequence shown here is derived from an EMBL/GenBank/DDBJ whole genome shotgun (WGS) entry which is preliminary data.</text>
</comment>
<dbReference type="AlphaFoldDB" id="A0A2G2W2L9"/>
<reference evidence="3" key="2">
    <citation type="journal article" date="2017" name="J. Anim. Genet.">
        <title>Multiple reference genome sequences of hot pepper reveal the massive evolution of plant disease resistance genes by retroduplication.</title>
        <authorList>
            <person name="Kim S."/>
            <person name="Park J."/>
            <person name="Yeom S.-I."/>
            <person name="Kim Y.-M."/>
            <person name="Seo E."/>
            <person name="Kim K.-T."/>
            <person name="Kim M.-S."/>
            <person name="Lee J.M."/>
            <person name="Cheong K."/>
            <person name="Shin H.-S."/>
            <person name="Kim S.-B."/>
            <person name="Han K."/>
            <person name="Lee J."/>
            <person name="Park M."/>
            <person name="Lee H.-A."/>
            <person name="Lee H.-Y."/>
            <person name="Lee Y."/>
            <person name="Oh S."/>
            <person name="Lee J.H."/>
            <person name="Choi E."/>
            <person name="Choi E."/>
            <person name="Lee S.E."/>
            <person name="Jeon J."/>
            <person name="Kim H."/>
            <person name="Choi G."/>
            <person name="Song H."/>
            <person name="Lee J."/>
            <person name="Lee S.-C."/>
            <person name="Kwon J.-K."/>
            <person name="Lee H.-Y."/>
            <person name="Koo N."/>
            <person name="Hong Y."/>
            <person name="Kim R.W."/>
            <person name="Kang W.-H."/>
            <person name="Huh J.H."/>
            <person name="Kang B.-C."/>
            <person name="Yang T.-J."/>
            <person name="Lee Y.-H."/>
            <person name="Bennetzen J.L."/>
            <person name="Choi D."/>
        </authorList>
    </citation>
    <scope>NUCLEOTIDE SEQUENCE [LARGE SCALE GENOMIC DNA]</scope>
    <source>
        <strain evidence="3">cv. PBC81</strain>
    </source>
</reference>
<dbReference type="STRING" id="33114.A0A2G2W2L9"/>
<dbReference type="EMBL" id="MLFT02000009">
    <property type="protein sequence ID" value="PHT39482.1"/>
    <property type="molecule type" value="Genomic_DNA"/>
</dbReference>
<gene>
    <name evidence="2" type="ORF">CQW23_23055</name>
</gene>
<evidence type="ECO:0000313" key="3">
    <source>
        <dbReference type="Proteomes" id="UP000224567"/>
    </source>
</evidence>
<reference evidence="2 3" key="1">
    <citation type="journal article" date="2017" name="Genome Biol.">
        <title>New reference genome sequences of hot pepper reveal the massive evolution of plant disease-resistance genes by retroduplication.</title>
        <authorList>
            <person name="Kim S."/>
            <person name="Park J."/>
            <person name="Yeom S.I."/>
            <person name="Kim Y.M."/>
            <person name="Seo E."/>
            <person name="Kim K.T."/>
            <person name="Kim M.S."/>
            <person name="Lee J.M."/>
            <person name="Cheong K."/>
            <person name="Shin H.S."/>
            <person name="Kim S.B."/>
            <person name="Han K."/>
            <person name="Lee J."/>
            <person name="Park M."/>
            <person name="Lee H.A."/>
            <person name="Lee H.Y."/>
            <person name="Lee Y."/>
            <person name="Oh S."/>
            <person name="Lee J.H."/>
            <person name="Choi E."/>
            <person name="Choi E."/>
            <person name="Lee S.E."/>
            <person name="Jeon J."/>
            <person name="Kim H."/>
            <person name="Choi G."/>
            <person name="Song H."/>
            <person name="Lee J."/>
            <person name="Lee S.C."/>
            <person name="Kwon J.K."/>
            <person name="Lee H.Y."/>
            <person name="Koo N."/>
            <person name="Hong Y."/>
            <person name="Kim R.W."/>
            <person name="Kang W.H."/>
            <person name="Huh J.H."/>
            <person name="Kang B.C."/>
            <person name="Yang T.J."/>
            <person name="Lee Y.H."/>
            <person name="Bennetzen J.L."/>
            <person name="Choi D."/>
        </authorList>
    </citation>
    <scope>NUCLEOTIDE SEQUENCE [LARGE SCALE GENOMIC DNA]</scope>
    <source>
        <strain evidence="3">cv. PBC81</strain>
    </source>
</reference>